<keyword evidence="3" id="KW-1185">Reference proteome</keyword>
<keyword evidence="2" id="KW-0560">Oxidoreductase</keyword>
<keyword evidence="2" id="KW-0223">Dioxygenase</keyword>
<evidence type="ECO:0000313" key="2">
    <source>
        <dbReference type="EMBL" id="GFQ02982.1"/>
    </source>
</evidence>
<feature type="domain" description="Isopenicillin N synthase-like Fe(2+) 2OG dioxygenase" evidence="1">
    <location>
        <begin position="142"/>
        <end position="184"/>
    </location>
</feature>
<dbReference type="InterPro" id="IPR050231">
    <property type="entry name" value="Iron_ascorbate_oxido_reductase"/>
</dbReference>
<proteinExistence type="predicted"/>
<evidence type="ECO:0000259" key="1">
    <source>
        <dbReference type="Pfam" id="PF03171"/>
    </source>
</evidence>
<dbReference type="SUPFAM" id="SSF51197">
    <property type="entry name" value="Clavaminate synthase-like"/>
    <property type="match status" value="1"/>
</dbReference>
<comment type="caution">
    <text evidence="2">The sequence shown here is derived from an EMBL/GenBank/DDBJ whole genome shotgun (WGS) entry which is preliminary data.</text>
</comment>
<evidence type="ECO:0000313" key="3">
    <source>
        <dbReference type="Proteomes" id="UP000653305"/>
    </source>
</evidence>
<gene>
    <name evidence="2" type="ORF">PHJA_002442000</name>
</gene>
<dbReference type="Pfam" id="PF03171">
    <property type="entry name" value="2OG-FeII_Oxy"/>
    <property type="match status" value="1"/>
</dbReference>
<dbReference type="Gene3D" id="2.60.120.330">
    <property type="entry name" value="B-lactam Antibiotic, Isopenicillin N Synthase, Chain"/>
    <property type="match status" value="1"/>
</dbReference>
<dbReference type="AlphaFoldDB" id="A0A830D9H6"/>
<dbReference type="InterPro" id="IPR027443">
    <property type="entry name" value="IPNS-like_sf"/>
</dbReference>
<dbReference type="GO" id="GO:0051213">
    <property type="term" value="F:dioxygenase activity"/>
    <property type="evidence" value="ECO:0007669"/>
    <property type="project" value="UniProtKB-KW"/>
</dbReference>
<dbReference type="InterPro" id="IPR044861">
    <property type="entry name" value="IPNS-like_FE2OG_OXY"/>
</dbReference>
<accession>A0A830D9H6</accession>
<sequence>MTKTPLSSSAMHARLGGCSKSSTTIFQRACSTRSSRRERAVFAPPHQKLQAARQPGDVSGYGLARISSFFPKLMWSEGFTIAGSPIEHARLLWPDDYQTFCDTIEEYQKATKALAGRLMWLMLGWLGITEEDNVKWAENGSSAMQLNSYPACPDPDRAMGLAAHTDSTILTILHQSNTSGLQRAAPGRREPEPAEVVRGVPVWAAVEREDRPTSEAG</sequence>
<dbReference type="EMBL" id="BMAC01000792">
    <property type="protein sequence ID" value="GFQ02982.1"/>
    <property type="molecule type" value="Genomic_DNA"/>
</dbReference>
<dbReference type="Proteomes" id="UP000653305">
    <property type="component" value="Unassembled WGS sequence"/>
</dbReference>
<reference evidence="2" key="1">
    <citation type="submission" date="2020-07" db="EMBL/GenBank/DDBJ databases">
        <title>Ethylene signaling mediates host invasion by parasitic plants.</title>
        <authorList>
            <person name="Yoshida S."/>
        </authorList>
    </citation>
    <scope>NUCLEOTIDE SEQUENCE</scope>
    <source>
        <strain evidence="2">Okayama</strain>
    </source>
</reference>
<name>A0A830D9H6_9LAMI</name>
<dbReference type="OrthoDB" id="288590at2759"/>
<dbReference type="PANTHER" id="PTHR47990">
    <property type="entry name" value="2-OXOGLUTARATE (2OG) AND FE(II)-DEPENDENT OXYGENASE SUPERFAMILY PROTEIN-RELATED"/>
    <property type="match status" value="1"/>
</dbReference>
<organism evidence="2 3">
    <name type="scientific">Phtheirospermum japonicum</name>
    <dbReference type="NCBI Taxonomy" id="374723"/>
    <lineage>
        <taxon>Eukaryota</taxon>
        <taxon>Viridiplantae</taxon>
        <taxon>Streptophyta</taxon>
        <taxon>Embryophyta</taxon>
        <taxon>Tracheophyta</taxon>
        <taxon>Spermatophyta</taxon>
        <taxon>Magnoliopsida</taxon>
        <taxon>eudicotyledons</taxon>
        <taxon>Gunneridae</taxon>
        <taxon>Pentapetalae</taxon>
        <taxon>asterids</taxon>
        <taxon>lamiids</taxon>
        <taxon>Lamiales</taxon>
        <taxon>Orobanchaceae</taxon>
        <taxon>Orobanchaceae incertae sedis</taxon>
        <taxon>Phtheirospermum</taxon>
    </lineage>
</organism>
<protein>
    <submittedName>
        <fullName evidence="2">Gibberellin 3-beta-dioxygenase 1</fullName>
    </submittedName>
</protein>